<name>A0AAD9NRT7_RIDPI</name>
<comment type="caution">
    <text evidence="1">The sequence shown here is derived from an EMBL/GenBank/DDBJ whole genome shotgun (WGS) entry which is preliminary data.</text>
</comment>
<evidence type="ECO:0000313" key="2">
    <source>
        <dbReference type="Proteomes" id="UP001209878"/>
    </source>
</evidence>
<proteinExistence type="predicted"/>
<reference evidence="1" key="1">
    <citation type="journal article" date="2023" name="Mol. Biol. Evol.">
        <title>Third-Generation Sequencing Reveals the Adaptive Role of the Epigenome in Three Deep-Sea Polychaetes.</title>
        <authorList>
            <person name="Perez M."/>
            <person name="Aroh O."/>
            <person name="Sun Y."/>
            <person name="Lan Y."/>
            <person name="Juniper S.K."/>
            <person name="Young C.R."/>
            <person name="Angers B."/>
            <person name="Qian P.Y."/>
        </authorList>
    </citation>
    <scope>NUCLEOTIDE SEQUENCE</scope>
    <source>
        <strain evidence="1">R07B-5</strain>
    </source>
</reference>
<organism evidence="1 2">
    <name type="scientific">Ridgeia piscesae</name>
    <name type="common">Tubeworm</name>
    <dbReference type="NCBI Taxonomy" id="27915"/>
    <lineage>
        <taxon>Eukaryota</taxon>
        <taxon>Metazoa</taxon>
        <taxon>Spiralia</taxon>
        <taxon>Lophotrochozoa</taxon>
        <taxon>Annelida</taxon>
        <taxon>Polychaeta</taxon>
        <taxon>Sedentaria</taxon>
        <taxon>Canalipalpata</taxon>
        <taxon>Sabellida</taxon>
        <taxon>Siboglinidae</taxon>
        <taxon>Ridgeia</taxon>
    </lineage>
</organism>
<accession>A0AAD9NRT7</accession>
<evidence type="ECO:0000313" key="1">
    <source>
        <dbReference type="EMBL" id="KAK2177129.1"/>
    </source>
</evidence>
<dbReference type="Proteomes" id="UP001209878">
    <property type="component" value="Unassembled WGS sequence"/>
</dbReference>
<dbReference type="AlphaFoldDB" id="A0AAD9NRT7"/>
<protein>
    <submittedName>
        <fullName evidence="1">Uncharacterized protein</fullName>
    </submittedName>
</protein>
<sequence length="123" mass="14260">MKLTNQSNDDAIEQLLWQTRRQYNAWLDENKDVVFNATTWIRPILAHNVTRNYEALCRGDIGNDHYMDPTARCRYKPGSIGYVRYKEETLSDDPGIVMFYDVISDAESSAVRDMARSQVGTKY</sequence>
<gene>
    <name evidence="1" type="ORF">NP493_618g01043</name>
</gene>
<dbReference type="EMBL" id="JAODUO010000617">
    <property type="protein sequence ID" value="KAK2177129.1"/>
    <property type="molecule type" value="Genomic_DNA"/>
</dbReference>
<keyword evidence="2" id="KW-1185">Reference proteome</keyword>